<protein>
    <recommendedName>
        <fullName evidence="12">CAAX prenyl protease 2</fullName>
        <ecNumber evidence="11">3.4.26.1</ecNumber>
    </recommendedName>
    <alternativeName>
        <fullName evidence="9">Farnesylated proteins-converting enzyme 2</fullName>
    </alternativeName>
</protein>
<dbReference type="OrthoDB" id="271604at2759"/>
<dbReference type="EC" id="3.4.26.1" evidence="11"/>
<name>A0A0M8ZUS7_9HYME</name>
<dbReference type="STRING" id="166423.A0A0M8ZUS7"/>
<gene>
    <name evidence="15" type="ORF">WN51_04829</name>
</gene>
<feature type="domain" description="CAAX prenyl protease 2/Lysostaphin resistance protein A-like" evidence="14">
    <location>
        <begin position="232"/>
        <end position="330"/>
    </location>
</feature>
<keyword evidence="3 15" id="KW-0645">Protease</keyword>
<evidence type="ECO:0000256" key="3">
    <source>
        <dbReference type="ARBA" id="ARBA00022670"/>
    </source>
</evidence>
<feature type="transmembrane region" description="Helical" evidence="13">
    <location>
        <begin position="188"/>
        <end position="210"/>
    </location>
</feature>
<feature type="transmembrane region" description="Helical" evidence="13">
    <location>
        <begin position="351"/>
        <end position="370"/>
    </location>
</feature>
<dbReference type="Pfam" id="PF02517">
    <property type="entry name" value="Rce1-like"/>
    <property type="match status" value="1"/>
</dbReference>
<evidence type="ECO:0000256" key="12">
    <source>
        <dbReference type="ARBA" id="ARBA00049763"/>
    </source>
</evidence>
<feature type="transmembrane region" description="Helical" evidence="13">
    <location>
        <begin position="150"/>
        <end position="168"/>
    </location>
</feature>
<evidence type="ECO:0000256" key="13">
    <source>
        <dbReference type="SAM" id="Phobius"/>
    </source>
</evidence>
<feature type="transmembrane region" description="Helical" evidence="13">
    <location>
        <begin position="257"/>
        <end position="282"/>
    </location>
</feature>
<accession>A0A0M8ZUS7</accession>
<dbReference type="PANTHER" id="PTHR13046:SF0">
    <property type="entry name" value="CAAX PRENYL PROTEASE 2"/>
    <property type="match status" value="1"/>
</dbReference>
<evidence type="ECO:0000256" key="6">
    <source>
        <dbReference type="ARBA" id="ARBA00022824"/>
    </source>
</evidence>
<feature type="transmembrane region" description="Helical" evidence="13">
    <location>
        <begin position="288"/>
        <end position="307"/>
    </location>
</feature>
<keyword evidence="6" id="KW-0256">Endoplasmic reticulum</keyword>
<dbReference type="GO" id="GO:0005789">
    <property type="term" value="C:endoplasmic reticulum membrane"/>
    <property type="evidence" value="ECO:0007669"/>
    <property type="project" value="UniProtKB-SubCell"/>
</dbReference>
<dbReference type="AlphaFoldDB" id="A0A0M8ZUS7"/>
<evidence type="ECO:0000256" key="5">
    <source>
        <dbReference type="ARBA" id="ARBA00022801"/>
    </source>
</evidence>
<evidence type="ECO:0000256" key="8">
    <source>
        <dbReference type="ARBA" id="ARBA00023136"/>
    </source>
</evidence>
<comment type="subcellular location">
    <subcellularLocation>
        <location evidence="1">Endoplasmic reticulum membrane</location>
        <topology evidence="1">Multi-pass membrane protein</topology>
    </subcellularLocation>
</comment>
<comment type="similarity">
    <text evidence="2">Belongs to the peptidase U48 family.</text>
</comment>
<comment type="catalytic activity">
    <reaction evidence="10">
        <text>Hydrolyzes the peptide bond -P2-(S-farnesyl or geranylgeranyl)C-P1'-P2'-P3'-COOH where P1' and P2' are amino acids with aliphatic sidechains and P3' is any C-terminal residue.</text>
        <dbReference type="EC" id="3.4.26.1"/>
    </reaction>
</comment>
<evidence type="ECO:0000256" key="1">
    <source>
        <dbReference type="ARBA" id="ARBA00004477"/>
    </source>
</evidence>
<proteinExistence type="inferred from homology"/>
<keyword evidence="5" id="KW-0378">Hydrolase</keyword>
<organism evidence="15 16">
    <name type="scientific">Melipona quadrifasciata</name>
    <dbReference type="NCBI Taxonomy" id="166423"/>
    <lineage>
        <taxon>Eukaryota</taxon>
        <taxon>Metazoa</taxon>
        <taxon>Ecdysozoa</taxon>
        <taxon>Arthropoda</taxon>
        <taxon>Hexapoda</taxon>
        <taxon>Insecta</taxon>
        <taxon>Pterygota</taxon>
        <taxon>Neoptera</taxon>
        <taxon>Endopterygota</taxon>
        <taxon>Hymenoptera</taxon>
        <taxon>Apocrita</taxon>
        <taxon>Aculeata</taxon>
        <taxon>Apoidea</taxon>
        <taxon>Anthophila</taxon>
        <taxon>Apidae</taxon>
        <taxon>Melipona</taxon>
    </lineage>
</organism>
<evidence type="ECO:0000256" key="9">
    <source>
        <dbReference type="ARBA" id="ARBA00032607"/>
    </source>
</evidence>
<sequence length="386" mass="44757">MKNTNSLQRNVINPETYVYHYIYTINYSTILWDSKYHYHVQKGRGEKKGKGSDKTGERMLIFGNVTEAYRVLRFSTIPSEEIVFEDVWAVSLTEILDRQEWEYNSIGGTEFRADSTRNRSDSWPMCIEVGEVRDVSCRDREHPTVIKKRFFSVFIMSLISPALLYFGINEKVFQKATIWELLGLRWPGLIQAIVIPLLLTMILFLGPICVQGFNGLWRLYTEPMYWLGSVRTIIWWRNLVVAPLAEEWTFRACMLPLLLQCFTPTTAIFICPLFFGVAHFHLVVDRFISFQFVFTTLFGAYAAFLFAKTGNKLFIGHLAAPFTAHSFCNHMGCPDFSEVVAVKDPLKRAGLFSLFVIGLVAWCFLLTPMTNPRLFYNNLFWHKNFI</sequence>
<dbReference type="GO" id="GO:0071586">
    <property type="term" value="P:CAAX-box protein processing"/>
    <property type="evidence" value="ECO:0007669"/>
    <property type="project" value="InterPro"/>
</dbReference>
<dbReference type="PANTHER" id="PTHR13046">
    <property type="entry name" value="PROTEASE U48 CAAX PRENYL PROTEASE RCE1"/>
    <property type="match status" value="1"/>
</dbReference>
<keyword evidence="7 13" id="KW-1133">Transmembrane helix</keyword>
<dbReference type="EMBL" id="KQ435863">
    <property type="protein sequence ID" value="KOX70426.1"/>
    <property type="molecule type" value="Genomic_DNA"/>
</dbReference>
<evidence type="ECO:0000256" key="2">
    <source>
        <dbReference type="ARBA" id="ARBA00006897"/>
    </source>
</evidence>
<evidence type="ECO:0000256" key="11">
    <source>
        <dbReference type="ARBA" id="ARBA00049729"/>
    </source>
</evidence>
<evidence type="ECO:0000313" key="16">
    <source>
        <dbReference type="Proteomes" id="UP000053105"/>
    </source>
</evidence>
<keyword evidence="16" id="KW-1185">Reference proteome</keyword>
<dbReference type="InterPro" id="IPR003675">
    <property type="entry name" value="Rce1/LyrA-like_dom"/>
</dbReference>
<evidence type="ECO:0000256" key="7">
    <source>
        <dbReference type="ARBA" id="ARBA00022989"/>
    </source>
</evidence>
<evidence type="ECO:0000256" key="4">
    <source>
        <dbReference type="ARBA" id="ARBA00022692"/>
    </source>
</evidence>
<keyword evidence="8 13" id="KW-0472">Membrane</keyword>
<reference evidence="15 16" key="1">
    <citation type="submission" date="2015-07" db="EMBL/GenBank/DDBJ databases">
        <title>The genome of Melipona quadrifasciata.</title>
        <authorList>
            <person name="Pan H."/>
            <person name="Kapheim K."/>
        </authorList>
    </citation>
    <scope>NUCLEOTIDE SEQUENCE [LARGE SCALE GENOMIC DNA]</scope>
    <source>
        <strain evidence="15">0111107301</strain>
        <tissue evidence="15">Whole body</tissue>
    </source>
</reference>
<evidence type="ECO:0000313" key="15">
    <source>
        <dbReference type="EMBL" id="KOX70426.1"/>
    </source>
</evidence>
<dbReference type="InterPro" id="IPR039731">
    <property type="entry name" value="Rce1"/>
</dbReference>
<dbReference type="GO" id="GO:0004222">
    <property type="term" value="F:metalloendopeptidase activity"/>
    <property type="evidence" value="ECO:0007669"/>
    <property type="project" value="InterPro"/>
</dbReference>
<evidence type="ECO:0000256" key="10">
    <source>
        <dbReference type="ARBA" id="ARBA00047280"/>
    </source>
</evidence>
<dbReference type="Proteomes" id="UP000053105">
    <property type="component" value="Unassembled WGS sequence"/>
</dbReference>
<evidence type="ECO:0000259" key="14">
    <source>
        <dbReference type="Pfam" id="PF02517"/>
    </source>
</evidence>
<keyword evidence="4 13" id="KW-0812">Transmembrane</keyword>